<accession>A0ABN3VAI5</accession>
<evidence type="ECO:0008006" key="3">
    <source>
        <dbReference type="Google" id="ProtNLM"/>
    </source>
</evidence>
<name>A0ABN3VAI5_9ACTN</name>
<evidence type="ECO:0000313" key="2">
    <source>
        <dbReference type="Proteomes" id="UP001500893"/>
    </source>
</evidence>
<gene>
    <name evidence="1" type="ORF">GCM10010521_75580</name>
</gene>
<keyword evidence="2" id="KW-1185">Reference proteome</keyword>
<organism evidence="1 2">
    <name type="scientific">Streptomyces rameus</name>
    <dbReference type="NCBI Taxonomy" id="68261"/>
    <lineage>
        <taxon>Bacteria</taxon>
        <taxon>Bacillati</taxon>
        <taxon>Actinomycetota</taxon>
        <taxon>Actinomycetes</taxon>
        <taxon>Kitasatosporales</taxon>
        <taxon>Streptomycetaceae</taxon>
        <taxon>Streptomyces</taxon>
    </lineage>
</organism>
<evidence type="ECO:0000313" key="1">
    <source>
        <dbReference type="EMBL" id="GAA2786797.1"/>
    </source>
</evidence>
<reference evidence="1 2" key="1">
    <citation type="journal article" date="2019" name="Int. J. Syst. Evol. Microbiol.">
        <title>The Global Catalogue of Microorganisms (GCM) 10K type strain sequencing project: providing services to taxonomists for standard genome sequencing and annotation.</title>
        <authorList>
            <consortium name="The Broad Institute Genomics Platform"/>
            <consortium name="The Broad Institute Genome Sequencing Center for Infectious Disease"/>
            <person name="Wu L."/>
            <person name="Ma J."/>
        </authorList>
    </citation>
    <scope>NUCLEOTIDE SEQUENCE [LARGE SCALE GENOMIC DNA]</scope>
    <source>
        <strain evidence="1 2">JCM 11574</strain>
    </source>
</reference>
<proteinExistence type="predicted"/>
<comment type="caution">
    <text evidence="1">The sequence shown here is derived from an EMBL/GenBank/DDBJ whole genome shotgun (WGS) entry which is preliminary data.</text>
</comment>
<dbReference type="RefSeq" id="WP_345060940.1">
    <property type="nucleotide sequence ID" value="NZ_BAAAVM010000189.1"/>
</dbReference>
<protein>
    <recommendedName>
        <fullName evidence="3">Restriction endonuclease</fullName>
    </recommendedName>
</protein>
<sequence length="176" mass="19483">MTDSVLRPAPTGAGFPELLSALDSYRLARQTLLGTLGLGQSNRDPLAEFAEHLVAALWQGRLAESRVQANYDLISADGEYVQVKYLANPLSNWPNEHTVRSIPGVGWYALVVYEAFTVTGVLAFPPDLTEICSALGKRHPGQATSLQLTCRNWWAIRDNADAYRQLGMRIWVPPFL</sequence>
<dbReference type="Proteomes" id="UP001500893">
    <property type="component" value="Unassembled WGS sequence"/>
</dbReference>
<dbReference type="EMBL" id="BAAAVM010000189">
    <property type="protein sequence ID" value="GAA2786797.1"/>
    <property type="molecule type" value="Genomic_DNA"/>
</dbReference>